<feature type="compositionally biased region" description="Basic and acidic residues" evidence="7">
    <location>
        <begin position="722"/>
        <end position="732"/>
    </location>
</feature>
<sequence length="772" mass="86403">MSVVGFDLGFQSCYVAVARAGGIETVANEYSDRCTPSFVSFGPRNRSIGAAAKSQVVTNCKNTVQGFKRFHGRAFSDSCVQSTKSNLVYDLAQMPSGTTGIKVPSYFTDAERRSVMDAAQIAGLNCLRLMNDTTAVTLAYGIYKQDLPAPEEKPRNVVFVDVGHSGYQVSVCAFNKGKLKILASAFDSELGGKDLDDILVNHFYEEFGKKYKLDVKTRPRALVRLYQECEKLKKLMSANSSDLPLNIECFMNDIDVTGKLNRGQFEEMCAGLLAKVEGPLRSVMEQAKLKKEDIYAVEIVGGASRIPAIKERISKFFGKELSTTLNADEAVARGCALQCAILSPAFKVREFSITDVVPYSVSLKWNSAVEDGVSDCEVFPRNHAAPFSKVLTFYRKEPFTLEAYYNNPKELPHPSNTIGQFLVQNVVPQASGESAKVKVKVRVNVHGVFSVSSASLVETIKTAEGEEPMETDQTVKDEEVCICCGSAEDAKQEKKNDQPPQAKKPKVKTKTVELPIENNLHWQLSVEVLNTFVENEGKMIMQDKLEKERNDAKNNVEEYVYEMRDKLHGVLEKFVNEADRDAFSLKLEDTETWLYEDGEDQQKQVYIDKLTELKKMGQPIQQRCMEAEERPKAFEDLGRQIQMYMKIIEAYKDELYDHLDELELTRVEKQANDAMAWMNSKINQQNSQDLTLEPVVKVEEIKAKTKELYLACNPVVSKRKPKVEPPQEEKTENGPVNGQEGTESQLSNQDKATSAGTEQGTAESKLPEMDID</sequence>
<dbReference type="Gene3D" id="3.90.640.10">
    <property type="entry name" value="Actin, Chain A, domain 4"/>
    <property type="match status" value="1"/>
</dbReference>
<dbReference type="PANTHER" id="PTHR45639:SF6">
    <property type="entry name" value="HEAT SHOCK 70 KDA PROTEIN 4"/>
    <property type="match status" value="1"/>
</dbReference>
<keyword evidence="6" id="KW-0067">ATP-binding</keyword>
<dbReference type="GO" id="GO:0005829">
    <property type="term" value="C:cytosol"/>
    <property type="evidence" value="ECO:0007669"/>
    <property type="project" value="TreeGrafter"/>
</dbReference>
<evidence type="ECO:0000256" key="4">
    <source>
        <dbReference type="ARBA" id="ARBA00022553"/>
    </source>
</evidence>
<dbReference type="Proteomes" id="UP000694558">
    <property type="component" value="Chromosome 4"/>
</dbReference>
<name>A0A8D3C592_SCOMX</name>
<keyword evidence="3" id="KW-0963">Cytoplasm</keyword>
<dbReference type="PROSITE" id="PS01036">
    <property type="entry name" value="HSP70_3"/>
    <property type="match status" value="1"/>
</dbReference>
<dbReference type="Pfam" id="PF00012">
    <property type="entry name" value="HSP70"/>
    <property type="match status" value="1"/>
</dbReference>
<dbReference type="GO" id="GO:0005524">
    <property type="term" value="F:ATP binding"/>
    <property type="evidence" value="ECO:0007669"/>
    <property type="project" value="UniProtKB-KW"/>
</dbReference>
<dbReference type="PRINTS" id="PR00301">
    <property type="entry name" value="HEATSHOCK70"/>
</dbReference>
<evidence type="ECO:0000256" key="6">
    <source>
        <dbReference type="ARBA" id="ARBA00022840"/>
    </source>
</evidence>
<dbReference type="Ensembl" id="ENSSMAT00000074392.1">
    <property type="protein sequence ID" value="ENSSMAP00000042450.1"/>
    <property type="gene ID" value="ENSSMAG00000004662.2"/>
</dbReference>
<dbReference type="Gene3D" id="3.30.420.40">
    <property type="match status" value="3"/>
</dbReference>
<dbReference type="SUPFAM" id="SSF53067">
    <property type="entry name" value="Actin-like ATPase domain"/>
    <property type="match status" value="2"/>
</dbReference>
<reference evidence="8" key="2">
    <citation type="submission" date="2025-08" db="UniProtKB">
        <authorList>
            <consortium name="Ensembl"/>
        </authorList>
    </citation>
    <scope>IDENTIFICATION</scope>
</reference>
<dbReference type="InterPro" id="IPR018181">
    <property type="entry name" value="Heat_shock_70_CS"/>
</dbReference>
<dbReference type="FunFam" id="3.30.420.40:FF:000767">
    <property type="entry name" value="Heat shock protein 70 (HSP70)-4, putative"/>
    <property type="match status" value="2"/>
</dbReference>
<evidence type="ECO:0000256" key="2">
    <source>
        <dbReference type="ARBA" id="ARBA00007381"/>
    </source>
</evidence>
<dbReference type="GO" id="GO:0140662">
    <property type="term" value="F:ATP-dependent protein folding chaperone"/>
    <property type="evidence" value="ECO:0007669"/>
    <property type="project" value="InterPro"/>
</dbReference>
<keyword evidence="4" id="KW-0597">Phosphoprotein</keyword>
<gene>
    <name evidence="8" type="primary">HSPA4</name>
</gene>
<dbReference type="FunFam" id="3.90.640.10:FF:000004">
    <property type="entry name" value="Heat shock 70 kDa protein 4"/>
    <property type="match status" value="1"/>
</dbReference>
<dbReference type="InterPro" id="IPR043129">
    <property type="entry name" value="ATPase_NBD"/>
</dbReference>
<dbReference type="Gene3D" id="1.20.1270.10">
    <property type="match status" value="2"/>
</dbReference>
<dbReference type="GO" id="GO:0005634">
    <property type="term" value="C:nucleus"/>
    <property type="evidence" value="ECO:0007669"/>
    <property type="project" value="TreeGrafter"/>
</dbReference>
<comment type="similarity">
    <text evidence="2">Belongs to the heat shock protein 70 family.</text>
</comment>
<evidence type="ECO:0000256" key="7">
    <source>
        <dbReference type="SAM" id="MobiDB-lite"/>
    </source>
</evidence>
<feature type="region of interest" description="Disordered" evidence="7">
    <location>
        <begin position="489"/>
        <end position="508"/>
    </location>
</feature>
<keyword evidence="5" id="KW-0547">Nucleotide-binding</keyword>
<dbReference type="Gene3D" id="2.60.34.10">
    <property type="entry name" value="Substrate Binding Domain Of DNAk, Chain A, domain 1"/>
    <property type="match status" value="1"/>
</dbReference>
<reference evidence="8" key="1">
    <citation type="submission" date="2023-05" db="EMBL/GenBank/DDBJ databases">
        <title>High-quality long-read genome of Scophthalmus maximus.</title>
        <authorList>
            <person name="Lien S."/>
            <person name="Martinez P."/>
        </authorList>
    </citation>
    <scope>NUCLEOTIDE SEQUENCE [LARGE SCALE GENOMIC DNA]</scope>
</reference>
<comment type="subcellular location">
    <subcellularLocation>
        <location evidence="1">Cytoplasm</location>
    </subcellularLocation>
</comment>
<evidence type="ECO:0000256" key="1">
    <source>
        <dbReference type="ARBA" id="ARBA00004496"/>
    </source>
</evidence>
<dbReference type="InterPro" id="IPR029047">
    <property type="entry name" value="HSP70_peptide-bd_sf"/>
</dbReference>
<dbReference type="GeneTree" id="ENSGT00940000156067"/>
<dbReference type="PANTHER" id="PTHR45639">
    <property type="entry name" value="HSC70CB, ISOFORM G-RELATED"/>
    <property type="match status" value="1"/>
</dbReference>
<dbReference type="InterPro" id="IPR029048">
    <property type="entry name" value="HSP70_C_sf"/>
</dbReference>
<dbReference type="InterPro" id="IPR013126">
    <property type="entry name" value="Hsp_70_fam"/>
</dbReference>
<dbReference type="FunFam" id="3.30.30.30:FF:000002">
    <property type="entry name" value="Heat shock 70 kDa protein 4"/>
    <property type="match status" value="1"/>
</dbReference>
<dbReference type="Gene3D" id="3.30.30.30">
    <property type="match status" value="1"/>
</dbReference>
<dbReference type="SUPFAM" id="SSF100920">
    <property type="entry name" value="Heat shock protein 70kD (HSP70), peptide-binding domain"/>
    <property type="match status" value="1"/>
</dbReference>
<accession>A0A8D3C592</accession>
<feature type="region of interest" description="Disordered" evidence="7">
    <location>
        <begin position="719"/>
        <end position="772"/>
    </location>
</feature>
<evidence type="ECO:0000313" key="9">
    <source>
        <dbReference type="Proteomes" id="UP000694558"/>
    </source>
</evidence>
<dbReference type="AlphaFoldDB" id="A0A8D3C592"/>
<proteinExistence type="inferred from homology"/>
<protein>
    <submittedName>
        <fullName evidence="8">Heat shock protein 4a</fullName>
    </submittedName>
</protein>
<evidence type="ECO:0000256" key="5">
    <source>
        <dbReference type="ARBA" id="ARBA00022741"/>
    </source>
</evidence>
<feature type="compositionally biased region" description="Polar residues" evidence="7">
    <location>
        <begin position="734"/>
        <end position="762"/>
    </location>
</feature>
<dbReference type="FunFam" id="1.20.1270.10:FF:000002">
    <property type="entry name" value="Heat shock 70 kDa protein 4"/>
    <property type="match status" value="1"/>
</dbReference>
<evidence type="ECO:0000313" key="8">
    <source>
        <dbReference type="Ensembl" id="ENSSMAP00000042450.1"/>
    </source>
</evidence>
<dbReference type="SUPFAM" id="SSF100934">
    <property type="entry name" value="Heat shock protein 70kD (HSP70), C-terminal subdomain"/>
    <property type="match status" value="2"/>
</dbReference>
<evidence type="ECO:0000256" key="3">
    <source>
        <dbReference type="ARBA" id="ARBA00022490"/>
    </source>
</evidence>
<organism evidence="8 9">
    <name type="scientific">Scophthalmus maximus</name>
    <name type="common">Turbot</name>
    <name type="synonym">Psetta maxima</name>
    <dbReference type="NCBI Taxonomy" id="52904"/>
    <lineage>
        <taxon>Eukaryota</taxon>
        <taxon>Metazoa</taxon>
        <taxon>Chordata</taxon>
        <taxon>Craniata</taxon>
        <taxon>Vertebrata</taxon>
        <taxon>Euteleostomi</taxon>
        <taxon>Actinopterygii</taxon>
        <taxon>Neopterygii</taxon>
        <taxon>Teleostei</taxon>
        <taxon>Neoteleostei</taxon>
        <taxon>Acanthomorphata</taxon>
        <taxon>Carangaria</taxon>
        <taxon>Pleuronectiformes</taxon>
        <taxon>Pleuronectoidei</taxon>
        <taxon>Scophthalmidae</taxon>
        <taxon>Scophthalmus</taxon>
    </lineage>
</organism>
<dbReference type="FunFam" id="3.30.420.40:FF:000171">
    <property type="entry name" value="Heat shock 70 kDa protein 4"/>
    <property type="match status" value="1"/>
</dbReference>